<feature type="domain" description="Origin recognition complex subunit 2 winged-helix" evidence="8">
    <location>
        <begin position="212"/>
        <end position="271"/>
    </location>
</feature>
<dbReference type="EMBL" id="OC989064">
    <property type="protein sequence ID" value="CAG4645719.1"/>
    <property type="molecule type" value="Genomic_DNA"/>
</dbReference>
<feature type="domain" description="Origin recognition complex subunit 2 RecA-like" evidence="7">
    <location>
        <begin position="2"/>
        <end position="156"/>
    </location>
</feature>
<dbReference type="GO" id="GO:0005664">
    <property type="term" value="C:nuclear origin of replication recognition complex"/>
    <property type="evidence" value="ECO:0007669"/>
    <property type="project" value="UniProtKB-UniRule"/>
</dbReference>
<accession>A0A9N6WT02</accession>
<sequence length="285" mass="32512">MSDHENQFLLWKLYLSESFNVLLYGLGSKKELIEKFHLQFLSEEDVIVVNGFFPSLTIKEILNSITDGILGATNVTFPSVCEHVDYIKRKLKNDLYLIIHNIDGPALSHSGKEQDVLSSLAAIKCIHVISSIDHINAPLMWDHIKQNRFKWVYIDATTFAPYIEETSYENSLLVSQSQRLAVSSLVHVFASLNPNAKGIFLLIAKRQLEEKDNSSYIGIPFHELYQLCREAFLVNSDLTLRAQLTEFKDHKLIRTRRAPDGTETLLIVLERNVMESFVNDQESAA</sequence>
<evidence type="ECO:0000259" key="8">
    <source>
        <dbReference type="Pfam" id="PF24882"/>
    </source>
</evidence>
<evidence type="ECO:0000256" key="2">
    <source>
        <dbReference type="ARBA" id="ARBA00007421"/>
    </source>
</evidence>
<dbReference type="AlphaFoldDB" id="A0A9N6WT02"/>
<evidence type="ECO:0000256" key="3">
    <source>
        <dbReference type="ARBA" id="ARBA00019080"/>
    </source>
</evidence>
<comment type="subunit">
    <text evidence="6">Component of the origin recognition complex (ORC).</text>
</comment>
<dbReference type="Pfam" id="PF24882">
    <property type="entry name" value="WHD_ORC2"/>
    <property type="match status" value="1"/>
</dbReference>
<reference evidence="9" key="1">
    <citation type="submission" date="2021-04" db="EMBL/GenBank/DDBJ databases">
        <authorList>
            <person name="Cornetti L."/>
        </authorList>
    </citation>
    <scope>NUCLEOTIDE SEQUENCE</scope>
</reference>
<dbReference type="InterPro" id="IPR056773">
    <property type="entry name" value="WHD_ORC2"/>
</dbReference>
<comment type="similarity">
    <text evidence="2 6">Belongs to the ORC2 family.</text>
</comment>
<dbReference type="PANTHER" id="PTHR14052:SF0">
    <property type="entry name" value="ORIGIN RECOGNITION COMPLEX SUBUNIT 2"/>
    <property type="match status" value="1"/>
</dbReference>
<dbReference type="PANTHER" id="PTHR14052">
    <property type="entry name" value="ORIGIN RECOGNITION COMPLEX SUBUNIT 2"/>
    <property type="match status" value="1"/>
</dbReference>
<proteinExistence type="inferred from homology"/>
<evidence type="ECO:0000256" key="6">
    <source>
        <dbReference type="RuleBase" id="RU368084"/>
    </source>
</evidence>
<protein>
    <recommendedName>
        <fullName evidence="3 6">Origin recognition complex subunit 2</fullName>
    </recommendedName>
</protein>
<evidence type="ECO:0000256" key="4">
    <source>
        <dbReference type="ARBA" id="ARBA00022705"/>
    </source>
</evidence>
<dbReference type="Pfam" id="PF04084">
    <property type="entry name" value="RecA-like_ORC2"/>
    <property type="match status" value="1"/>
</dbReference>
<gene>
    <name evidence="9" type="primary">EOG090X0AVI</name>
</gene>
<keyword evidence="4 6" id="KW-0235">DNA replication</keyword>
<dbReference type="InterPro" id="IPR056772">
    <property type="entry name" value="RecA-like_ORC2"/>
</dbReference>
<name>A0A9N6WT02_9CRUS</name>
<organism evidence="9">
    <name type="scientific">Lynceus sp. MCZ IZ 141354</name>
    <dbReference type="NCBI Taxonomy" id="1930659"/>
    <lineage>
        <taxon>Eukaryota</taxon>
        <taxon>Metazoa</taxon>
        <taxon>Ecdysozoa</taxon>
        <taxon>Arthropoda</taxon>
        <taxon>Crustacea</taxon>
        <taxon>Branchiopoda</taxon>
        <taxon>Diplostraca</taxon>
        <taxon>Laevicaudata</taxon>
        <taxon>Lynceidae</taxon>
        <taxon>Lynceus</taxon>
    </lineage>
</organism>
<evidence type="ECO:0000256" key="1">
    <source>
        <dbReference type="ARBA" id="ARBA00004123"/>
    </source>
</evidence>
<evidence type="ECO:0000256" key="5">
    <source>
        <dbReference type="ARBA" id="ARBA00023242"/>
    </source>
</evidence>
<evidence type="ECO:0000259" key="7">
    <source>
        <dbReference type="Pfam" id="PF04084"/>
    </source>
</evidence>
<dbReference type="InterPro" id="IPR007220">
    <property type="entry name" value="ORC2"/>
</dbReference>
<comment type="function">
    <text evidence="6">Component of the origin recognition complex (ORC) that binds origins of replication. DNA-binding is ATP-dependent. ORC is required to assemble the pre-replication complex necessary to initiate DNA replication.</text>
</comment>
<keyword evidence="5 6" id="KW-0539">Nucleus</keyword>
<evidence type="ECO:0000313" key="9">
    <source>
        <dbReference type="EMBL" id="CAG4645719.1"/>
    </source>
</evidence>
<dbReference type="GO" id="GO:0003688">
    <property type="term" value="F:DNA replication origin binding"/>
    <property type="evidence" value="ECO:0007669"/>
    <property type="project" value="UniProtKB-UniRule"/>
</dbReference>
<dbReference type="GO" id="GO:0006260">
    <property type="term" value="P:DNA replication"/>
    <property type="evidence" value="ECO:0007669"/>
    <property type="project" value="UniProtKB-UniRule"/>
</dbReference>
<comment type="subcellular location">
    <subcellularLocation>
        <location evidence="1 6">Nucleus</location>
    </subcellularLocation>
</comment>